<accession>A0A317SVB8</accession>
<protein>
    <submittedName>
        <fullName evidence="2">DDE-domain-containing protein</fullName>
    </submittedName>
</protein>
<name>A0A317SVB8_9PEZI</name>
<feature type="domain" description="DDE-1" evidence="1">
    <location>
        <begin position="1"/>
        <end position="60"/>
    </location>
</feature>
<dbReference type="AlphaFoldDB" id="A0A317SVB8"/>
<reference evidence="2 3" key="1">
    <citation type="submission" date="2018-03" db="EMBL/GenBank/DDBJ databases">
        <title>Genomes of Pezizomycetes fungi and the evolution of truffles.</title>
        <authorList>
            <person name="Murat C."/>
            <person name="Payen T."/>
            <person name="Noel B."/>
            <person name="Kuo A."/>
            <person name="Martin F.M."/>
        </authorList>
    </citation>
    <scope>NUCLEOTIDE SEQUENCE [LARGE SCALE GENOMIC DNA]</scope>
    <source>
        <strain evidence="2">091103-1</strain>
    </source>
</reference>
<evidence type="ECO:0000313" key="3">
    <source>
        <dbReference type="Proteomes" id="UP000246991"/>
    </source>
</evidence>
<comment type="caution">
    <text evidence="2">The sequence shown here is derived from an EMBL/GenBank/DDBJ whole genome shotgun (WGS) entry which is preliminary data.</text>
</comment>
<keyword evidence="3" id="KW-1185">Reference proteome</keyword>
<proteinExistence type="predicted"/>
<dbReference type="Proteomes" id="UP000246991">
    <property type="component" value="Unassembled WGS sequence"/>
</dbReference>
<dbReference type="Pfam" id="PF03184">
    <property type="entry name" value="DDE_1"/>
    <property type="match status" value="1"/>
</dbReference>
<gene>
    <name evidence="2" type="ORF">C7212DRAFT_182107</name>
</gene>
<organism evidence="2 3">
    <name type="scientific">Tuber magnatum</name>
    <name type="common">white Piedmont truffle</name>
    <dbReference type="NCBI Taxonomy" id="42249"/>
    <lineage>
        <taxon>Eukaryota</taxon>
        <taxon>Fungi</taxon>
        <taxon>Dikarya</taxon>
        <taxon>Ascomycota</taxon>
        <taxon>Pezizomycotina</taxon>
        <taxon>Pezizomycetes</taxon>
        <taxon>Pezizales</taxon>
        <taxon>Tuberaceae</taxon>
        <taxon>Tuber</taxon>
    </lineage>
</organism>
<dbReference type="EMBL" id="PYWC01000015">
    <property type="protein sequence ID" value="PWW78445.1"/>
    <property type="molecule type" value="Genomic_DNA"/>
</dbReference>
<dbReference type="OrthoDB" id="5425161at2759"/>
<evidence type="ECO:0000313" key="2">
    <source>
        <dbReference type="EMBL" id="PWW78445.1"/>
    </source>
</evidence>
<sequence>ILLLSGHESHIIVDFMWLCKQNHIDILYLPAHLSYVLQPLDLGTFSPLKSHYRKEITDLTYLNNVATVKK</sequence>
<dbReference type="STRING" id="42249.A0A317SVB8"/>
<feature type="non-terminal residue" evidence="2">
    <location>
        <position position="1"/>
    </location>
</feature>
<dbReference type="InterPro" id="IPR004875">
    <property type="entry name" value="DDE_SF_endonuclease_dom"/>
</dbReference>
<evidence type="ECO:0000259" key="1">
    <source>
        <dbReference type="Pfam" id="PF03184"/>
    </source>
</evidence>
<dbReference type="GO" id="GO:0003676">
    <property type="term" value="F:nucleic acid binding"/>
    <property type="evidence" value="ECO:0007669"/>
    <property type="project" value="InterPro"/>
</dbReference>